<dbReference type="PANTHER" id="PTHR12110">
    <property type="entry name" value="HYDROXYPYRUVATE ISOMERASE"/>
    <property type="match status" value="1"/>
</dbReference>
<dbReference type="SUPFAM" id="SSF51658">
    <property type="entry name" value="Xylose isomerase-like"/>
    <property type="match status" value="1"/>
</dbReference>
<evidence type="ECO:0000313" key="3">
    <source>
        <dbReference type="Proteomes" id="UP001302349"/>
    </source>
</evidence>
<sequence length="351" mass="38546">MKNNEQHLASRRNFIGKSATAAAGILVAPSLLRASGFPNIIKSYGKPDSMINGVQLGVITYSFRSLPDQSAEATLKYIVDCGISAVELMGDPAESFAGKPESTIDRRAMFGLYGKQRRGEELTDDEKKQMADMQAQSAAYNKEVAAWRATASMDKFAQVKKMYNDAGVQIYAFKPNAFGKDNTDAEVIYGLKAAKALGASHVTLEHPSDDAQTRRLGTLAAKHKVSIGYHGHEQQTPTLWDTALKQSKYNGLNLDLGHFVAAGNADPLGMVRAKADRILSMHMKDRQNPEHGKKNLVWGTGDTPLTEVLQLMSEQKYKFPGTIELEYEIPEGSDPVKEVQKCVEYCRKALA</sequence>
<dbReference type="InterPro" id="IPR013022">
    <property type="entry name" value="Xyl_isomerase-like_TIM-brl"/>
</dbReference>
<evidence type="ECO:0000313" key="2">
    <source>
        <dbReference type="EMBL" id="WOK04854.1"/>
    </source>
</evidence>
<name>A0ABZ0IK14_9BACT</name>
<dbReference type="Gene3D" id="3.20.20.150">
    <property type="entry name" value="Divalent-metal-dependent TIM barrel enzymes"/>
    <property type="match status" value="1"/>
</dbReference>
<dbReference type="InterPro" id="IPR036237">
    <property type="entry name" value="Xyl_isomerase-like_sf"/>
</dbReference>
<organism evidence="2 3">
    <name type="scientific">Imperialibacter roseus</name>
    <dbReference type="NCBI Taxonomy" id="1324217"/>
    <lineage>
        <taxon>Bacteria</taxon>
        <taxon>Pseudomonadati</taxon>
        <taxon>Bacteroidota</taxon>
        <taxon>Cytophagia</taxon>
        <taxon>Cytophagales</taxon>
        <taxon>Flammeovirgaceae</taxon>
        <taxon>Imperialibacter</taxon>
    </lineage>
</organism>
<dbReference type="InterPro" id="IPR050312">
    <property type="entry name" value="IolE/XylAMocC-like"/>
</dbReference>
<protein>
    <submittedName>
        <fullName evidence="2">Sugar phosphate isomerase/epimerase</fullName>
    </submittedName>
</protein>
<accession>A0ABZ0IK14</accession>
<dbReference type="InterPro" id="IPR006311">
    <property type="entry name" value="TAT_signal"/>
</dbReference>
<reference evidence="2 3" key="1">
    <citation type="journal article" date="2023" name="Microbiol. Resour. Announc.">
        <title>Complete Genome Sequence of Imperialibacter roseus strain P4T.</title>
        <authorList>
            <person name="Tizabi D.R."/>
            <person name="Bachvaroff T."/>
            <person name="Hill R.T."/>
        </authorList>
    </citation>
    <scope>NUCLEOTIDE SEQUENCE [LARGE SCALE GENOMIC DNA]</scope>
    <source>
        <strain evidence="2 3">P4T</strain>
    </source>
</reference>
<dbReference type="GO" id="GO:0016853">
    <property type="term" value="F:isomerase activity"/>
    <property type="evidence" value="ECO:0007669"/>
    <property type="project" value="UniProtKB-KW"/>
</dbReference>
<keyword evidence="2" id="KW-0413">Isomerase</keyword>
<keyword evidence="3" id="KW-1185">Reference proteome</keyword>
<dbReference type="EMBL" id="CP136051">
    <property type="protein sequence ID" value="WOK04854.1"/>
    <property type="molecule type" value="Genomic_DNA"/>
</dbReference>
<dbReference type="PROSITE" id="PS51318">
    <property type="entry name" value="TAT"/>
    <property type="match status" value="1"/>
</dbReference>
<evidence type="ECO:0000259" key="1">
    <source>
        <dbReference type="Pfam" id="PF01261"/>
    </source>
</evidence>
<feature type="domain" description="Xylose isomerase-like TIM barrel" evidence="1">
    <location>
        <begin position="150"/>
        <end position="344"/>
    </location>
</feature>
<dbReference type="Proteomes" id="UP001302349">
    <property type="component" value="Chromosome"/>
</dbReference>
<gene>
    <name evidence="2" type="ORF">RT717_17365</name>
</gene>
<proteinExistence type="predicted"/>
<dbReference type="RefSeq" id="WP_317487653.1">
    <property type="nucleotide sequence ID" value="NZ_CP136051.1"/>
</dbReference>
<dbReference type="Pfam" id="PF01261">
    <property type="entry name" value="AP_endonuc_2"/>
    <property type="match status" value="1"/>
</dbReference>